<evidence type="ECO:0000313" key="1">
    <source>
        <dbReference type="EMBL" id="ALU12388.1"/>
    </source>
</evidence>
<organism evidence="1 2">
    <name type="scientific">Ignicoccus islandicus DSM 13165</name>
    <dbReference type="NCBI Taxonomy" id="940295"/>
    <lineage>
        <taxon>Archaea</taxon>
        <taxon>Thermoproteota</taxon>
        <taxon>Thermoprotei</taxon>
        <taxon>Desulfurococcales</taxon>
        <taxon>Desulfurococcaceae</taxon>
        <taxon>Ignicoccus</taxon>
    </lineage>
</organism>
<name>A0A0U2U8K9_9CREN</name>
<proteinExistence type="predicted"/>
<gene>
    <name evidence="1" type="ORF">EYM_03135</name>
</gene>
<dbReference type="KEGG" id="iis:EYM_03135"/>
<dbReference type="InterPro" id="IPR007171">
    <property type="entry name" value="DUF371"/>
</dbReference>
<dbReference type="InterPro" id="IPR023131">
    <property type="entry name" value="Mth639-like_dom_sf"/>
</dbReference>
<dbReference type="AlphaFoldDB" id="A0A0U2U8K9"/>
<reference evidence="1 2" key="1">
    <citation type="submission" date="2013-11" db="EMBL/GenBank/DDBJ databases">
        <title>Comparative genomics of Ignicoccus.</title>
        <authorList>
            <person name="Podar M."/>
        </authorList>
    </citation>
    <scope>NUCLEOTIDE SEQUENCE [LARGE SCALE GENOMIC DNA]</scope>
    <source>
        <strain evidence="1 2">DSM 13165</strain>
    </source>
</reference>
<sequence>MCREGRKGVLCIISRYGATCIQGKCNQFEGSCKIILRKGSFKSPETLLYDTNFSAYDIDRDLINAARLWGVRAVVTLMVYQ</sequence>
<keyword evidence="2" id="KW-1185">Reference proteome</keyword>
<evidence type="ECO:0000313" key="2">
    <source>
        <dbReference type="Proteomes" id="UP000060778"/>
    </source>
</evidence>
<accession>A0A0U2U8K9</accession>
<dbReference type="Gene3D" id="2.60.120.630">
    <property type="entry name" value="mth639 domain like"/>
    <property type="match status" value="1"/>
</dbReference>
<protein>
    <submittedName>
        <fullName evidence="1">Uncharacterized protein</fullName>
    </submittedName>
</protein>
<dbReference type="EMBL" id="CP006867">
    <property type="protein sequence ID" value="ALU12388.1"/>
    <property type="molecule type" value="Genomic_DNA"/>
</dbReference>
<dbReference type="Proteomes" id="UP000060778">
    <property type="component" value="Chromosome"/>
</dbReference>
<dbReference type="STRING" id="940295.EYM_03135"/>
<dbReference type="Pfam" id="PF04027">
    <property type="entry name" value="DUF371"/>
    <property type="match status" value="1"/>
</dbReference>